<dbReference type="RefSeq" id="XP_040740157.1">
    <property type="nucleotide sequence ID" value="XM_040892009.1"/>
</dbReference>
<feature type="region of interest" description="Disordered" evidence="1">
    <location>
        <begin position="1"/>
        <end position="41"/>
    </location>
</feature>
<accession>A0A1Y1VXW7</accession>
<dbReference type="AlphaFoldDB" id="A0A1Y1VXW7"/>
<name>A0A1Y1VXW7_9FUNG</name>
<organism evidence="2 3">
    <name type="scientific">Linderina pennispora</name>
    <dbReference type="NCBI Taxonomy" id="61395"/>
    <lineage>
        <taxon>Eukaryota</taxon>
        <taxon>Fungi</taxon>
        <taxon>Fungi incertae sedis</taxon>
        <taxon>Zoopagomycota</taxon>
        <taxon>Kickxellomycotina</taxon>
        <taxon>Kickxellomycetes</taxon>
        <taxon>Kickxellales</taxon>
        <taxon>Kickxellaceae</taxon>
        <taxon>Linderina</taxon>
    </lineage>
</organism>
<evidence type="ECO:0000313" key="2">
    <source>
        <dbReference type="EMBL" id="ORX66130.1"/>
    </source>
</evidence>
<dbReference type="Proteomes" id="UP000193922">
    <property type="component" value="Unassembled WGS sequence"/>
</dbReference>
<reference evidence="2 3" key="1">
    <citation type="submission" date="2016-07" db="EMBL/GenBank/DDBJ databases">
        <title>Pervasive Adenine N6-methylation of Active Genes in Fungi.</title>
        <authorList>
            <consortium name="DOE Joint Genome Institute"/>
            <person name="Mondo S.J."/>
            <person name="Dannebaum R.O."/>
            <person name="Kuo R.C."/>
            <person name="Labutti K."/>
            <person name="Haridas S."/>
            <person name="Kuo A."/>
            <person name="Salamov A."/>
            <person name="Ahrendt S.R."/>
            <person name="Lipzen A."/>
            <person name="Sullivan W."/>
            <person name="Andreopoulos W.B."/>
            <person name="Clum A."/>
            <person name="Lindquist E."/>
            <person name="Daum C."/>
            <person name="Ramamoorthy G.K."/>
            <person name="Gryganskyi A."/>
            <person name="Culley D."/>
            <person name="Magnuson J.K."/>
            <person name="James T.Y."/>
            <person name="O'Malley M.A."/>
            <person name="Stajich J.E."/>
            <person name="Spatafora J.W."/>
            <person name="Visel A."/>
            <person name="Grigoriev I.V."/>
        </authorList>
    </citation>
    <scope>NUCLEOTIDE SEQUENCE [LARGE SCALE GENOMIC DNA]</scope>
    <source>
        <strain evidence="2 3">ATCC 12442</strain>
    </source>
</reference>
<keyword evidence="3" id="KW-1185">Reference proteome</keyword>
<protein>
    <submittedName>
        <fullName evidence="2">Uncharacterized protein</fullName>
    </submittedName>
</protein>
<comment type="caution">
    <text evidence="2">The sequence shown here is derived from an EMBL/GenBank/DDBJ whole genome shotgun (WGS) entry which is preliminary data.</text>
</comment>
<dbReference type="GeneID" id="63808657"/>
<dbReference type="EMBL" id="MCFD01000017">
    <property type="protein sequence ID" value="ORX66130.1"/>
    <property type="molecule type" value="Genomic_DNA"/>
</dbReference>
<gene>
    <name evidence="2" type="ORF">DL89DRAFT_72200</name>
</gene>
<evidence type="ECO:0000313" key="3">
    <source>
        <dbReference type="Proteomes" id="UP000193922"/>
    </source>
</evidence>
<proteinExistence type="predicted"/>
<evidence type="ECO:0000256" key="1">
    <source>
        <dbReference type="SAM" id="MobiDB-lite"/>
    </source>
</evidence>
<feature type="compositionally biased region" description="Basic residues" evidence="1">
    <location>
        <begin position="29"/>
        <end position="41"/>
    </location>
</feature>
<sequence>MRCWQRHRPASGPGQLSGQSYCPRAAPAARHRRPSAHRRAHTTATHCHYMIMAPRRSQYCGPAPPPSHTRPRHTAHPTAWPTTTLSRVRQVRRIQQRCRRAKTPRTAHRLGCACSTSRSGRICGVCSTGHSFTAISRARHCAMHPPLALVGKHNHVQFPTTAMPQRLLDLLPPAGTSAMMGCRLPGW</sequence>